<reference evidence="2 3" key="1">
    <citation type="submission" date="2011-12" db="EMBL/GenBank/DDBJ databases">
        <title>The Genome Sequence of Prevotella micans F0438.</title>
        <authorList>
            <consortium name="The Broad Institute Genome Sequencing Platform"/>
            <person name="Earl A."/>
            <person name="Ward D."/>
            <person name="Feldgarden M."/>
            <person name="Gevers D."/>
            <person name="Izard J."/>
            <person name="Baranova O.V."/>
            <person name="Blanton J.M."/>
            <person name="Wade W.G."/>
            <person name="Dewhirst F.E."/>
            <person name="Young S.K."/>
            <person name="Zeng Q."/>
            <person name="Gargeya S."/>
            <person name="Fitzgerald M."/>
            <person name="Haas B."/>
            <person name="Abouelleil A."/>
            <person name="Alvarado L."/>
            <person name="Arachchi H.M."/>
            <person name="Berlin A."/>
            <person name="Chapman S.B."/>
            <person name="Gearin G."/>
            <person name="Goldberg J."/>
            <person name="Griggs A."/>
            <person name="Gujja S."/>
            <person name="Hansen M."/>
            <person name="Heiman D."/>
            <person name="Howarth C."/>
            <person name="Larimer J."/>
            <person name="Lui A."/>
            <person name="MacDonald P.J.P."/>
            <person name="McCowen C."/>
            <person name="Montmayeur A."/>
            <person name="Murphy C."/>
            <person name="Neiman D."/>
            <person name="Pearson M."/>
            <person name="Priest M."/>
            <person name="Roberts A."/>
            <person name="Saif S."/>
            <person name="Shea T."/>
            <person name="Sisk P."/>
            <person name="Stolte C."/>
            <person name="Sykes S."/>
            <person name="Wortman J."/>
            <person name="Nusbaum C."/>
            <person name="Birren B."/>
        </authorList>
    </citation>
    <scope>NUCLEOTIDE SEQUENCE [LARGE SCALE GENOMIC DNA]</scope>
    <source>
        <strain evidence="2 3">F0438</strain>
    </source>
</reference>
<dbReference type="RefSeq" id="WP_006950988.1">
    <property type="nucleotide sequence ID" value="NZ_JH594521.1"/>
</dbReference>
<feature type="domain" description="DUF5672" evidence="1">
    <location>
        <begin position="57"/>
        <end position="242"/>
    </location>
</feature>
<organism evidence="2 3">
    <name type="scientific">Prevotella micans F0438</name>
    <dbReference type="NCBI Taxonomy" id="883158"/>
    <lineage>
        <taxon>Bacteria</taxon>
        <taxon>Pseudomonadati</taxon>
        <taxon>Bacteroidota</taxon>
        <taxon>Bacteroidia</taxon>
        <taxon>Bacteroidales</taxon>
        <taxon>Prevotellaceae</taxon>
        <taxon>Prevotella</taxon>
    </lineage>
</organism>
<sequence>MTTHLVKTIIPIYRAQLHPEEQAALQNNLALLDGIPAAFIKPESLDISELARQYPQVEVINVSDNWLGSELGVRGYNDMMTSARFYELFADCEYIFICHVDAWLFRNEVEQWCRKGYDLVAAHWPTRPRYKRFPLKQYIQLKIRLKPAWKNLHCQMFGKIGNGGLCLRKVETFRNHCLRYAGEIERYKQMGLTSPMYNEDIFWAFVPSLRVPTIEEVLTFAFDLKPTISYKLNRNRLPMGCHGFNKNSRIPFWSRFIPCIQSVQ</sequence>
<evidence type="ECO:0000313" key="3">
    <source>
        <dbReference type="Proteomes" id="UP000016023"/>
    </source>
</evidence>
<keyword evidence="3" id="KW-1185">Reference proteome</keyword>
<name>H1PZL3_9BACT</name>
<evidence type="ECO:0000259" key="1">
    <source>
        <dbReference type="Pfam" id="PF18922"/>
    </source>
</evidence>
<accession>H1PZL3</accession>
<dbReference type="InterPro" id="IPR043729">
    <property type="entry name" value="DUF5672"/>
</dbReference>
<dbReference type="EMBL" id="AGWK01000001">
    <property type="protein sequence ID" value="EHO75058.1"/>
    <property type="molecule type" value="Genomic_DNA"/>
</dbReference>
<dbReference type="AlphaFoldDB" id="H1PZL3"/>
<proteinExistence type="predicted"/>
<protein>
    <recommendedName>
        <fullName evidence="1">DUF5672 domain-containing protein</fullName>
    </recommendedName>
</protein>
<dbReference type="eggNOG" id="ENOG502Z956">
    <property type="taxonomic scope" value="Bacteria"/>
</dbReference>
<dbReference type="HOGENOM" id="CLU_1025482_0_0_10"/>
<dbReference type="Proteomes" id="UP000016023">
    <property type="component" value="Unassembled WGS sequence"/>
</dbReference>
<dbReference type="Pfam" id="PF18922">
    <property type="entry name" value="DUF5672"/>
    <property type="match status" value="1"/>
</dbReference>
<evidence type="ECO:0000313" key="2">
    <source>
        <dbReference type="EMBL" id="EHO75058.1"/>
    </source>
</evidence>
<dbReference type="PATRIC" id="fig|883158.3.peg.110"/>
<dbReference type="STRING" id="883158.HMPREF9140_00101"/>
<gene>
    <name evidence="2" type="ORF">HMPREF9140_00101</name>
</gene>
<comment type="caution">
    <text evidence="2">The sequence shown here is derived from an EMBL/GenBank/DDBJ whole genome shotgun (WGS) entry which is preliminary data.</text>
</comment>